<name>A0ABT2UAM3_9BACL</name>
<evidence type="ECO:0000259" key="1">
    <source>
        <dbReference type="Pfam" id="PF11738"/>
    </source>
</evidence>
<comment type="caution">
    <text evidence="2">The sequence shown here is derived from an EMBL/GenBank/DDBJ whole genome shotgun (WGS) entry which is preliminary data.</text>
</comment>
<dbReference type="PANTHER" id="PTHR37841:SF1">
    <property type="entry name" value="DUF3298 DOMAIN-CONTAINING PROTEIN"/>
    <property type="match status" value="1"/>
</dbReference>
<evidence type="ECO:0000313" key="2">
    <source>
        <dbReference type="EMBL" id="MCU6790704.1"/>
    </source>
</evidence>
<dbReference type="Gene3D" id="1.25.40.10">
    <property type="entry name" value="Tetratricopeptide repeat domain"/>
    <property type="match status" value="1"/>
</dbReference>
<dbReference type="EMBL" id="JAOQIO010000005">
    <property type="protein sequence ID" value="MCU6790704.1"/>
    <property type="molecule type" value="Genomic_DNA"/>
</dbReference>
<accession>A0ABT2UAM3</accession>
<dbReference type="PANTHER" id="PTHR37841">
    <property type="entry name" value="GLR2918 PROTEIN"/>
    <property type="match status" value="1"/>
</dbReference>
<dbReference type="Proteomes" id="UP001652445">
    <property type="component" value="Unassembled WGS sequence"/>
</dbReference>
<dbReference type="Pfam" id="PF14903">
    <property type="entry name" value="WG_beta_rep"/>
    <property type="match status" value="4"/>
</dbReference>
<dbReference type="Gene3D" id="3.90.640.20">
    <property type="entry name" value="Heat-shock cognate protein, ATPase"/>
    <property type="match status" value="1"/>
</dbReference>
<organism evidence="2 3">
    <name type="scientific">Paenibacillus baimaensis</name>
    <dbReference type="NCBI Taxonomy" id="2982185"/>
    <lineage>
        <taxon>Bacteria</taxon>
        <taxon>Bacillati</taxon>
        <taxon>Bacillota</taxon>
        <taxon>Bacilli</taxon>
        <taxon>Bacillales</taxon>
        <taxon>Paenibacillaceae</taxon>
        <taxon>Paenibacillus</taxon>
    </lineage>
</organism>
<dbReference type="InterPro" id="IPR032774">
    <property type="entry name" value="WG_beta_rep"/>
</dbReference>
<sequence>MMNETQTNQLIRAYAAQAAQSLTIDPNSPRPVSIAVDLDGDGIPEIAYAYKINGENGVTIFKQLGNEWRPIAYLKGPGYEVSLLTAAPVTSRDRSNLIVGWQIGSIWSKLSVYEWTAQGFKDVAPTDMDYSYVEIEDMPGRYGRDGLSEIALWIHDTGEAYKVEVLRWHNGEFTSAWDVYPYYFQRVVRYYEALTNKHPDYAFYWYYLADAQYKADMPEAAAVSLDKAISLKPSYPTPDMLLDLQKLIQLEQVKQAGDTRATSLFPASLQTIDGTEWGYINDRGEWVIKPQYEYAAQFQSNGYAVVQVNGHSGMIDLTGRQVVPPVWDSISSYSEGRAIVIDKQGFKVMDENGQIVTDKAYSYIAPYRNERAVFANVNTVNPDSQRYGYLDLQGHEVIAPQYEDAGDFHEGKAVVKLKKKSYSLIDRDGARLSSYPYAYVGALGDGLLPFQKESSGKFGYINERGKIIISPQYRTALPFEDKRAIVDISEDYTSQYGLIDRDANFEIKPEYNTIRTLGEQRVAIGQAIDPKRPYIGSKYAIADLFGKRLTEFVYTDISEFKDGLASVTDGDHTYFIDPSGKPAEGFPRLEGSGTLVWMKPLIQVNIDQRMSYVDRRGHIVWQQNTVIPLRSPYRVRELKYKPNKDYLVYYPQIEGMSSQIAQTQVNEKLKQLSQVKPVPADTQLDYSYSGDFNVSFFKKNLLQLQLNGYNFPFGAAHGMPTKLYTPINLMNGRIYELKDLFKPDSDYVSVLSDIVGQQIKQDPQYSYVFPDTYKGIKANQPFYVSEHALHLYFYPYDIAPYVAGFPTFKIPFSSIMNLIAVNGEFWRAFH</sequence>
<dbReference type="InterPro" id="IPR011990">
    <property type="entry name" value="TPR-like_helical_dom_sf"/>
</dbReference>
<evidence type="ECO:0000313" key="3">
    <source>
        <dbReference type="Proteomes" id="UP001652445"/>
    </source>
</evidence>
<dbReference type="SUPFAM" id="SSF48452">
    <property type="entry name" value="TPR-like"/>
    <property type="match status" value="1"/>
</dbReference>
<proteinExistence type="predicted"/>
<dbReference type="Gene3D" id="3.30.565.40">
    <property type="entry name" value="Fervidobacterium nodosum Rt17-B1 like"/>
    <property type="match status" value="1"/>
</dbReference>
<reference evidence="2 3" key="1">
    <citation type="submission" date="2022-09" db="EMBL/GenBank/DDBJ databases">
        <authorList>
            <person name="Han X.L."/>
            <person name="Wang Q."/>
            <person name="Lu T."/>
        </authorList>
    </citation>
    <scope>NUCLEOTIDE SEQUENCE [LARGE SCALE GENOMIC DNA]</scope>
    <source>
        <strain evidence="2 3">WQ 127069</strain>
    </source>
</reference>
<dbReference type="InterPro" id="IPR021729">
    <property type="entry name" value="DUF3298"/>
</dbReference>
<protein>
    <submittedName>
        <fullName evidence="2">WG repeat-containing protein</fullName>
    </submittedName>
</protein>
<gene>
    <name evidence="2" type="ORF">OB236_01070</name>
</gene>
<feature type="domain" description="DUF3298" evidence="1">
    <location>
        <begin position="738"/>
        <end position="813"/>
    </location>
</feature>
<dbReference type="Pfam" id="PF11738">
    <property type="entry name" value="DUF3298"/>
    <property type="match status" value="1"/>
</dbReference>
<keyword evidence="3" id="KW-1185">Reference proteome</keyword>
<dbReference type="InterPro" id="IPR037126">
    <property type="entry name" value="PdaC/RsiV-like_sf"/>
</dbReference>